<feature type="domain" description="Type I restriction enzyme R protein N-terminal" evidence="2">
    <location>
        <begin position="46"/>
        <end position="127"/>
    </location>
</feature>
<keyword evidence="3" id="KW-0808">Transferase</keyword>
<dbReference type="GO" id="GO:0032259">
    <property type="term" value="P:methylation"/>
    <property type="evidence" value="ECO:0007669"/>
    <property type="project" value="UniProtKB-KW"/>
</dbReference>
<dbReference type="GO" id="GO:0004519">
    <property type="term" value="F:endonuclease activity"/>
    <property type="evidence" value="ECO:0007669"/>
    <property type="project" value="UniProtKB-KW"/>
</dbReference>
<proteinExistence type="predicted"/>
<name>A0A1M4MZN0_9RHOB</name>
<dbReference type="Proteomes" id="UP000184085">
    <property type="component" value="Unassembled WGS sequence"/>
</dbReference>
<dbReference type="RefSeq" id="WP_072705898.1">
    <property type="nucleotide sequence ID" value="NZ_FMJB01000044.1"/>
</dbReference>
<evidence type="ECO:0000256" key="1">
    <source>
        <dbReference type="SAM" id="MobiDB-lite"/>
    </source>
</evidence>
<evidence type="ECO:0000313" key="3">
    <source>
        <dbReference type="EMBL" id="SCM67257.1"/>
    </source>
</evidence>
<organism evidence="3 4">
    <name type="scientific">Donghicola eburneus</name>
    <dbReference type="NCBI Taxonomy" id="393278"/>
    <lineage>
        <taxon>Bacteria</taxon>
        <taxon>Pseudomonadati</taxon>
        <taxon>Pseudomonadota</taxon>
        <taxon>Alphaproteobacteria</taxon>
        <taxon>Rhodobacterales</taxon>
        <taxon>Roseobacteraceae</taxon>
        <taxon>Donghicola</taxon>
    </lineage>
</organism>
<keyword evidence="4" id="KW-1185">Reference proteome</keyword>
<dbReference type="Pfam" id="PF13588">
    <property type="entry name" value="HSDR_N_2"/>
    <property type="match status" value="1"/>
</dbReference>
<gene>
    <name evidence="3" type="ORF">KARMA_1454</name>
</gene>
<protein>
    <submittedName>
        <fullName evidence="3">Restriction endonuclease or methylase</fullName>
    </submittedName>
</protein>
<feature type="region of interest" description="Disordered" evidence="1">
    <location>
        <begin position="238"/>
        <end position="259"/>
    </location>
</feature>
<evidence type="ECO:0000259" key="2">
    <source>
        <dbReference type="Pfam" id="PF13588"/>
    </source>
</evidence>
<evidence type="ECO:0000313" key="4">
    <source>
        <dbReference type="Proteomes" id="UP000184085"/>
    </source>
</evidence>
<sequence length="357" mass="40471">MEFIEQINALSARSKVAERQAQTEEATKTSVILPFLQALGFDVFNLDEVTPEFIADVGTKKGEKVDFAVRIDGKIAMLIEAKPIGTKLGDTQYSQLFRYFTVTEARLAILTNGREAWFFSDTDEPNKMDKKPFFTFDFQSFDKAQIEELSRFRKNSFAIEEIIEAASNLKYISAAANYLKRQIESPDDDFVRFIGRQIHDGPVTKAVFEQIRPAIQSALDELIRDRIQDKLSITFQDKPANTTAKVEEPAPAQPEPNDDGIVTTDEELEAFMIVRAISAKLSPVERVAIRDAKSYCAVLMDDNNRRPICRFYFNSATTKYLGVFDCDKKETKHKISAPSEIYQFADSIEAVVRSYAE</sequence>
<dbReference type="PIRSF" id="PIRSF035009">
    <property type="entry name" value="UCP035009_HSDR_N"/>
    <property type="match status" value="1"/>
</dbReference>
<reference evidence="4" key="1">
    <citation type="submission" date="2016-09" db="EMBL/GenBank/DDBJ databases">
        <authorList>
            <person name="Wibberg D."/>
        </authorList>
    </citation>
    <scope>NUCLEOTIDE SEQUENCE [LARGE SCALE GENOMIC DNA]</scope>
</reference>
<dbReference type="EMBL" id="FMJB01000044">
    <property type="protein sequence ID" value="SCM67257.1"/>
    <property type="molecule type" value="Genomic_DNA"/>
</dbReference>
<keyword evidence="3" id="KW-0378">Hydrolase</keyword>
<keyword evidence="3" id="KW-0540">Nuclease</keyword>
<keyword evidence="3" id="KW-0255">Endonuclease</keyword>
<dbReference type="GO" id="GO:0008168">
    <property type="term" value="F:methyltransferase activity"/>
    <property type="evidence" value="ECO:0007669"/>
    <property type="project" value="UniProtKB-KW"/>
</dbReference>
<accession>A0A1M4MZN0</accession>
<dbReference type="InterPro" id="IPR017035">
    <property type="entry name" value="UCP035009_HsdR_All3000-type"/>
</dbReference>
<dbReference type="AlphaFoldDB" id="A0A1M4MZN0"/>
<dbReference type="InterPro" id="IPR029464">
    <property type="entry name" value="HSDR_N"/>
</dbReference>
<dbReference type="Gene3D" id="3.90.1570.30">
    <property type="match status" value="1"/>
</dbReference>
<keyword evidence="3" id="KW-0489">Methyltransferase</keyword>